<evidence type="ECO:0000313" key="2">
    <source>
        <dbReference type="Proteomes" id="UP000499080"/>
    </source>
</evidence>
<accession>A0A4Y2QMB7</accession>
<sequence length="80" mass="8731">MITPTEGANCVCWYFETKSIFQVQGKAVPCRNSILSGSVLGRPRSGGHAPQMMLPISIVFSGARTHRNGVPALLIFERNK</sequence>
<keyword evidence="2" id="KW-1185">Reference proteome</keyword>
<reference evidence="1 2" key="1">
    <citation type="journal article" date="2019" name="Sci. Rep.">
        <title>Orb-weaving spider Araneus ventricosus genome elucidates the spidroin gene catalogue.</title>
        <authorList>
            <person name="Kono N."/>
            <person name="Nakamura H."/>
            <person name="Ohtoshi R."/>
            <person name="Moran D.A.P."/>
            <person name="Shinohara A."/>
            <person name="Yoshida Y."/>
            <person name="Fujiwara M."/>
            <person name="Mori M."/>
            <person name="Tomita M."/>
            <person name="Arakawa K."/>
        </authorList>
    </citation>
    <scope>NUCLEOTIDE SEQUENCE [LARGE SCALE GENOMIC DNA]</scope>
</reference>
<dbReference type="Proteomes" id="UP000499080">
    <property type="component" value="Unassembled WGS sequence"/>
</dbReference>
<dbReference type="AlphaFoldDB" id="A0A4Y2QMB7"/>
<proteinExistence type="predicted"/>
<evidence type="ECO:0000313" key="1">
    <source>
        <dbReference type="EMBL" id="GBN64349.1"/>
    </source>
</evidence>
<dbReference type="EMBL" id="BGPR01300223">
    <property type="protein sequence ID" value="GBN64349.1"/>
    <property type="molecule type" value="Genomic_DNA"/>
</dbReference>
<gene>
    <name evidence="1" type="ORF">AVEN_59079_1</name>
</gene>
<feature type="non-terminal residue" evidence="1">
    <location>
        <position position="1"/>
    </location>
</feature>
<protein>
    <submittedName>
        <fullName evidence="1">Uncharacterized protein</fullName>
    </submittedName>
</protein>
<organism evidence="1 2">
    <name type="scientific">Araneus ventricosus</name>
    <name type="common">Orbweaver spider</name>
    <name type="synonym">Epeira ventricosa</name>
    <dbReference type="NCBI Taxonomy" id="182803"/>
    <lineage>
        <taxon>Eukaryota</taxon>
        <taxon>Metazoa</taxon>
        <taxon>Ecdysozoa</taxon>
        <taxon>Arthropoda</taxon>
        <taxon>Chelicerata</taxon>
        <taxon>Arachnida</taxon>
        <taxon>Araneae</taxon>
        <taxon>Araneomorphae</taxon>
        <taxon>Entelegynae</taxon>
        <taxon>Araneoidea</taxon>
        <taxon>Araneidae</taxon>
        <taxon>Araneus</taxon>
    </lineage>
</organism>
<name>A0A4Y2QMB7_ARAVE</name>
<comment type="caution">
    <text evidence="1">The sequence shown here is derived from an EMBL/GenBank/DDBJ whole genome shotgun (WGS) entry which is preliminary data.</text>
</comment>